<name>A0ACC2RIL2_9FUNG</name>
<accession>A0ACC2RIL2</accession>
<protein>
    <submittedName>
        <fullName evidence="1">Uncharacterized protein</fullName>
    </submittedName>
</protein>
<evidence type="ECO:0000313" key="1">
    <source>
        <dbReference type="EMBL" id="KAJ9049894.1"/>
    </source>
</evidence>
<dbReference type="EMBL" id="QTSX02007190">
    <property type="protein sequence ID" value="KAJ9049894.1"/>
    <property type="molecule type" value="Genomic_DNA"/>
</dbReference>
<evidence type="ECO:0000313" key="2">
    <source>
        <dbReference type="Proteomes" id="UP001165960"/>
    </source>
</evidence>
<gene>
    <name evidence="1" type="ORF">DSO57_1019800</name>
</gene>
<reference evidence="1" key="1">
    <citation type="submission" date="2022-04" db="EMBL/GenBank/DDBJ databases">
        <title>Genome of the entomopathogenic fungus Entomophthora muscae.</title>
        <authorList>
            <person name="Elya C."/>
            <person name="Lovett B.R."/>
            <person name="Lee E."/>
            <person name="Macias A.M."/>
            <person name="Hajek A.E."/>
            <person name="De Bivort B.L."/>
            <person name="Kasson M.T."/>
            <person name="De Fine Licht H.H."/>
            <person name="Stajich J.E."/>
        </authorList>
    </citation>
    <scope>NUCLEOTIDE SEQUENCE</scope>
    <source>
        <strain evidence="1">Berkeley</strain>
    </source>
</reference>
<dbReference type="Proteomes" id="UP001165960">
    <property type="component" value="Unassembled WGS sequence"/>
</dbReference>
<proteinExistence type="predicted"/>
<keyword evidence="2" id="KW-1185">Reference proteome</keyword>
<comment type="caution">
    <text evidence="1">The sequence shown here is derived from an EMBL/GenBank/DDBJ whole genome shotgun (WGS) entry which is preliminary data.</text>
</comment>
<sequence length="155" mass="16893">MVQSSVQMETCPGTGISTEYCNNGKWAPVVPGRCYTAYLFATNPLTKQQAQSTSTKTVKTTLFCPFASISLLTYLGAYTYLGHFNLLLGRYQILGEFLHLGMVSIAIGSMIIGLNPSALIHHVGKLFPAGWVPDIITFVTEPHVFSVCIIFATHS</sequence>
<organism evidence="1 2">
    <name type="scientific">Entomophthora muscae</name>
    <dbReference type="NCBI Taxonomy" id="34485"/>
    <lineage>
        <taxon>Eukaryota</taxon>
        <taxon>Fungi</taxon>
        <taxon>Fungi incertae sedis</taxon>
        <taxon>Zoopagomycota</taxon>
        <taxon>Entomophthoromycotina</taxon>
        <taxon>Entomophthoromycetes</taxon>
        <taxon>Entomophthorales</taxon>
        <taxon>Entomophthoraceae</taxon>
        <taxon>Entomophthora</taxon>
    </lineage>
</organism>